<sequence length="207" mass="23790">MSSWKETPLSPVASEGFSTKKSKPLPTPLRQNISGVNPSILIGKVLQKIVRSSRHPMIKFHFSDSSVYQVHVEGYHPNPAFQGVPKELEMNSCLDEMLTLCQSKNAKPLDLTVTNCGFIRLTDKAFEKKNRQEREVRWDQNHLGLAFKFEGRPTWHCVWAAVVDHDDNIEVFRSYEDVYLEHVAYPNLPSPIDLKSPTRSRFPKRRT</sequence>
<evidence type="ECO:0000313" key="3">
    <source>
        <dbReference type="Proteomes" id="UP001050691"/>
    </source>
</evidence>
<organism evidence="2 3">
    <name type="scientific">Clathrus columnatus</name>
    <dbReference type="NCBI Taxonomy" id="1419009"/>
    <lineage>
        <taxon>Eukaryota</taxon>
        <taxon>Fungi</taxon>
        <taxon>Dikarya</taxon>
        <taxon>Basidiomycota</taxon>
        <taxon>Agaricomycotina</taxon>
        <taxon>Agaricomycetes</taxon>
        <taxon>Phallomycetidae</taxon>
        <taxon>Phallales</taxon>
        <taxon>Clathraceae</taxon>
        <taxon>Clathrus</taxon>
    </lineage>
</organism>
<accession>A0AAV4ZYP0</accession>
<evidence type="ECO:0000313" key="2">
    <source>
        <dbReference type="EMBL" id="GJJ06352.1"/>
    </source>
</evidence>
<evidence type="ECO:0000256" key="1">
    <source>
        <dbReference type="SAM" id="MobiDB-lite"/>
    </source>
</evidence>
<reference evidence="2" key="1">
    <citation type="submission" date="2021-10" db="EMBL/GenBank/DDBJ databases">
        <title>De novo Genome Assembly of Clathrus columnatus (Basidiomycota, Fungi) Using Illumina and Nanopore Sequence Data.</title>
        <authorList>
            <person name="Ogiso-Tanaka E."/>
            <person name="Itagaki H."/>
            <person name="Hosoya T."/>
            <person name="Hosaka K."/>
        </authorList>
    </citation>
    <scope>NUCLEOTIDE SEQUENCE</scope>
    <source>
        <strain evidence="2">MO-923</strain>
    </source>
</reference>
<feature type="region of interest" description="Disordered" evidence="1">
    <location>
        <begin position="1"/>
        <end position="30"/>
    </location>
</feature>
<name>A0AAV4ZYP0_9AGAM</name>
<comment type="caution">
    <text evidence="2">The sequence shown here is derived from an EMBL/GenBank/DDBJ whole genome shotgun (WGS) entry which is preliminary data.</text>
</comment>
<dbReference type="EMBL" id="BPWL01000001">
    <property type="protein sequence ID" value="GJJ06352.1"/>
    <property type="molecule type" value="Genomic_DNA"/>
</dbReference>
<gene>
    <name evidence="2" type="ORF">Clacol_000543</name>
</gene>
<protein>
    <submittedName>
        <fullName evidence="2">Uncharacterized protein</fullName>
    </submittedName>
</protein>
<dbReference type="AlphaFoldDB" id="A0AAV4ZYP0"/>
<keyword evidence="3" id="KW-1185">Reference proteome</keyword>
<proteinExistence type="predicted"/>
<dbReference type="Proteomes" id="UP001050691">
    <property type="component" value="Unassembled WGS sequence"/>
</dbReference>